<feature type="region of interest" description="Disordered" evidence="3">
    <location>
        <begin position="152"/>
        <end position="337"/>
    </location>
</feature>
<keyword evidence="4" id="KW-1133">Transmembrane helix</keyword>
<dbReference type="InterPro" id="IPR031402">
    <property type="entry name" value="LYRIC"/>
</dbReference>
<dbReference type="Pfam" id="PF15686">
    <property type="entry name" value="LYRIC"/>
    <property type="match status" value="1"/>
</dbReference>
<evidence type="ECO:0000256" key="1">
    <source>
        <dbReference type="ARBA" id="ARBA00004123"/>
    </source>
</evidence>
<dbReference type="GO" id="GO:0003712">
    <property type="term" value="F:transcription coregulator activity"/>
    <property type="evidence" value="ECO:0007669"/>
    <property type="project" value="TreeGrafter"/>
</dbReference>
<organism evidence="5 6">
    <name type="scientific">Pygocentrus nattereri</name>
    <name type="common">Red-bellied piranha</name>
    <dbReference type="NCBI Taxonomy" id="42514"/>
    <lineage>
        <taxon>Eukaryota</taxon>
        <taxon>Metazoa</taxon>
        <taxon>Chordata</taxon>
        <taxon>Craniata</taxon>
        <taxon>Vertebrata</taxon>
        <taxon>Euteleostomi</taxon>
        <taxon>Actinopterygii</taxon>
        <taxon>Neopterygii</taxon>
        <taxon>Teleostei</taxon>
        <taxon>Ostariophysi</taxon>
        <taxon>Characiformes</taxon>
        <taxon>Characoidei</taxon>
        <taxon>Pygocentrus</taxon>
    </lineage>
</organism>
<feature type="compositionally biased region" description="Basic residues" evidence="3">
    <location>
        <begin position="527"/>
        <end position="536"/>
    </location>
</feature>
<dbReference type="GeneTree" id="ENSGT00940000154181"/>
<dbReference type="OrthoDB" id="8918651at2759"/>
<dbReference type="GO" id="GO:0006357">
    <property type="term" value="P:regulation of transcription by RNA polymerase II"/>
    <property type="evidence" value="ECO:0007669"/>
    <property type="project" value="TreeGrafter"/>
</dbReference>
<dbReference type="RefSeq" id="XP_017548920.1">
    <property type="nucleotide sequence ID" value="XM_017693431.2"/>
</dbReference>
<dbReference type="OMA" id="NRENATW"/>
<dbReference type="InterPro" id="IPR052305">
    <property type="entry name" value="TransReg_TumorExp"/>
</dbReference>
<protein>
    <recommendedName>
        <fullName evidence="7">Metadherin a</fullName>
    </recommendedName>
</protein>
<evidence type="ECO:0000256" key="4">
    <source>
        <dbReference type="SAM" id="Phobius"/>
    </source>
</evidence>
<evidence type="ECO:0000256" key="3">
    <source>
        <dbReference type="SAM" id="MobiDB-lite"/>
    </source>
</evidence>
<feature type="compositionally biased region" description="Basic and acidic residues" evidence="3">
    <location>
        <begin position="261"/>
        <end position="285"/>
    </location>
</feature>
<reference evidence="5 6" key="1">
    <citation type="submission" date="2020-10" db="EMBL/GenBank/DDBJ databases">
        <title>Pygocentrus nattereri (red-bellied piranha) genome, fPygNat1, primary haplotype.</title>
        <authorList>
            <person name="Myers G."/>
            <person name="Meyer A."/>
            <person name="Karagic N."/>
            <person name="Pippel M."/>
            <person name="Winkler S."/>
            <person name="Tracey A."/>
            <person name="Wood J."/>
            <person name="Formenti G."/>
            <person name="Howe K."/>
            <person name="Fedrigo O."/>
            <person name="Jarvis E.D."/>
        </authorList>
    </citation>
    <scope>NUCLEOTIDE SEQUENCE [LARGE SCALE GENOMIC DNA]</scope>
</reference>
<dbReference type="GO" id="GO:0005634">
    <property type="term" value="C:nucleus"/>
    <property type="evidence" value="ECO:0007669"/>
    <property type="project" value="UniProtKB-SubCell"/>
</dbReference>
<evidence type="ECO:0000256" key="2">
    <source>
        <dbReference type="ARBA" id="ARBA00023242"/>
    </source>
</evidence>
<comment type="subcellular location">
    <subcellularLocation>
        <location evidence="1">Nucleus</location>
    </subcellularLocation>
</comment>
<dbReference type="PANTHER" id="PTHR23251:SF0">
    <property type="entry name" value="PROTEIN LYRIC"/>
    <property type="match status" value="1"/>
</dbReference>
<keyword evidence="4" id="KW-0472">Membrane</keyword>
<reference evidence="5" key="2">
    <citation type="submission" date="2025-08" db="UniProtKB">
        <authorList>
            <consortium name="Ensembl"/>
        </authorList>
    </citation>
    <scope>IDENTIFICATION</scope>
</reference>
<dbReference type="AlphaFoldDB" id="A0A3B4DTK7"/>
<feature type="compositionally biased region" description="Polar residues" evidence="3">
    <location>
        <begin position="245"/>
        <end position="259"/>
    </location>
</feature>
<feature type="compositionally biased region" description="Basic residues" evidence="3">
    <location>
        <begin position="458"/>
        <end position="467"/>
    </location>
</feature>
<sequence>MAATWRAAALEQAELVSDRLRRLASSGLHFLHSEFGLDLGVNPELWPSWVIITATLIGLLVAVWWVVACGGAARRKRGTGTKESSVNVNVTVAATTVTDRGKAPLAKTVRTEEPKKKSKKKAGEKKTQPNGRTAPEHREEIKVIQEAPKQAPVVAAAAAPPAAAAAPAPPPAQPLADKVDKAKKSKKKTKPEVKQSQSVSTTDGKEPDEGAWETKVSNREKRQQRRKDKGPGDDSGSPGGGNHAGQLTEQPVVSAPANTKKNKELLNSKAEKADKTEKAEKRVDIDAAAPPSWNPVNSGSWTEKPVKLPPQVSASDSKKWSVGVKTSGHRNSEPLAWGQESEVGSWANMDGRIKTELNTVKFSMLGLNSSAGNPVAQSATDMGKWETVPAVDVQWSGFNGLGAADPSSDWNAPTEVWGNYEEAKAETPATQQTPVSQLPKLQDSEDEKEKGDPSGSSKSKRKKRKKKKPEDENTASQVNAEGRPAPAESSAVKPRPHVPQEEPAKQNVLPPASQKKTEQNWEQPKQVQKKKARRET</sequence>
<reference evidence="5" key="3">
    <citation type="submission" date="2025-09" db="UniProtKB">
        <authorList>
            <consortium name="Ensembl"/>
        </authorList>
    </citation>
    <scope>IDENTIFICATION</scope>
</reference>
<keyword evidence="2" id="KW-0539">Nucleus</keyword>
<evidence type="ECO:0000313" key="6">
    <source>
        <dbReference type="Proteomes" id="UP001501920"/>
    </source>
</evidence>
<feature type="compositionally biased region" description="Low complexity" evidence="3">
    <location>
        <begin position="152"/>
        <end position="166"/>
    </location>
</feature>
<dbReference type="GeneID" id="108425052"/>
<evidence type="ECO:0008006" key="7">
    <source>
        <dbReference type="Google" id="ProtNLM"/>
    </source>
</evidence>
<dbReference type="GO" id="GO:0045766">
    <property type="term" value="P:positive regulation of angiogenesis"/>
    <property type="evidence" value="ECO:0007669"/>
    <property type="project" value="InterPro"/>
</dbReference>
<accession>A0A3B4DTK7</accession>
<dbReference type="Proteomes" id="UP001501920">
    <property type="component" value="Chromosome 27"/>
</dbReference>
<feature type="region of interest" description="Disordered" evidence="3">
    <location>
        <begin position="396"/>
        <end position="536"/>
    </location>
</feature>
<feature type="transmembrane region" description="Helical" evidence="4">
    <location>
        <begin position="46"/>
        <end position="67"/>
    </location>
</feature>
<dbReference type="GO" id="GO:0043123">
    <property type="term" value="P:positive regulation of canonical NF-kappaB signal transduction"/>
    <property type="evidence" value="ECO:0007669"/>
    <property type="project" value="InterPro"/>
</dbReference>
<evidence type="ECO:0000313" key="5">
    <source>
        <dbReference type="Ensembl" id="ENSPNAP00000026314.1"/>
    </source>
</evidence>
<dbReference type="PANTHER" id="PTHR23251">
    <property type="entry name" value="LYSINE-RICH CEACAM1 CO-ISOLATED PROTEIN LYRIC PROTEIN"/>
    <property type="match status" value="1"/>
</dbReference>
<dbReference type="GO" id="GO:0043066">
    <property type="term" value="P:negative regulation of apoptotic process"/>
    <property type="evidence" value="ECO:0007669"/>
    <property type="project" value="InterPro"/>
</dbReference>
<proteinExistence type="predicted"/>
<name>A0A3B4DTK7_PYGNA</name>
<keyword evidence="4" id="KW-0812">Transmembrane</keyword>
<feature type="region of interest" description="Disordered" evidence="3">
    <location>
        <begin position="99"/>
        <end position="138"/>
    </location>
</feature>
<dbReference type="STRING" id="42514.ENSPNAP00000026314"/>
<keyword evidence="6" id="KW-1185">Reference proteome</keyword>
<dbReference type="CTD" id="368910"/>
<dbReference type="Ensembl" id="ENSPNAT00000005421.2">
    <property type="protein sequence ID" value="ENSPNAP00000026314.1"/>
    <property type="gene ID" value="ENSPNAG00000001826.2"/>
</dbReference>